<evidence type="ECO:0000256" key="1">
    <source>
        <dbReference type="ARBA" id="ARBA00004651"/>
    </source>
</evidence>
<keyword evidence="4 8" id="KW-0762">Sugar transport</keyword>
<feature type="transmembrane region" description="Helical" evidence="9">
    <location>
        <begin position="31"/>
        <end position="51"/>
    </location>
</feature>
<dbReference type="Pfam" id="PF02378">
    <property type="entry name" value="PTS_EIIC"/>
    <property type="match status" value="1"/>
</dbReference>
<evidence type="ECO:0000259" key="10">
    <source>
        <dbReference type="PROSITE" id="PS51105"/>
    </source>
</evidence>
<dbReference type="EMBL" id="JAPQFJ010000017">
    <property type="protein sequence ID" value="MCY6959926.1"/>
    <property type="molecule type" value="Genomic_DNA"/>
</dbReference>
<dbReference type="RefSeq" id="WP_268062362.1">
    <property type="nucleotide sequence ID" value="NZ_JAPQFJ010000017.1"/>
</dbReference>
<keyword evidence="12" id="KW-1185">Reference proteome</keyword>
<dbReference type="PROSITE" id="PS51105">
    <property type="entry name" value="PTS_EIIC_TYPE_3"/>
    <property type="match status" value="1"/>
</dbReference>
<dbReference type="PANTHER" id="PTHR33989">
    <property type="match status" value="1"/>
</dbReference>
<name>A0ABT4DFM4_9CLOT</name>
<dbReference type="PIRSF" id="PIRSF006351">
    <property type="entry name" value="PTS_EIIC-Cellobiose"/>
    <property type="match status" value="1"/>
</dbReference>
<dbReference type="InterPro" id="IPR004796">
    <property type="entry name" value="PTS_IIC_cello"/>
</dbReference>
<feature type="transmembrane region" description="Helical" evidence="9">
    <location>
        <begin position="127"/>
        <end position="148"/>
    </location>
</feature>
<dbReference type="PANTHER" id="PTHR33989:SF4">
    <property type="entry name" value="PTS SYSTEM N,N'-DIACETYLCHITOBIOSE-SPECIFIC EIIC COMPONENT"/>
    <property type="match status" value="1"/>
</dbReference>
<keyword evidence="7 8" id="KW-0472">Membrane</keyword>
<accession>A0ABT4DFM4</accession>
<evidence type="ECO:0000256" key="7">
    <source>
        <dbReference type="ARBA" id="ARBA00023136"/>
    </source>
</evidence>
<feature type="transmembrane region" description="Helical" evidence="9">
    <location>
        <begin position="168"/>
        <end position="188"/>
    </location>
</feature>
<keyword evidence="2 8" id="KW-0813">Transport</keyword>
<keyword evidence="5 9" id="KW-0812">Transmembrane</keyword>
<feature type="transmembrane region" description="Helical" evidence="9">
    <location>
        <begin position="195"/>
        <end position="226"/>
    </location>
</feature>
<feature type="transmembrane region" description="Helical" evidence="9">
    <location>
        <begin position="63"/>
        <end position="86"/>
    </location>
</feature>
<dbReference type="Proteomes" id="UP001144612">
    <property type="component" value="Unassembled WGS sequence"/>
</dbReference>
<keyword evidence="6 9" id="KW-1133">Transmembrane helix</keyword>
<evidence type="ECO:0000256" key="2">
    <source>
        <dbReference type="ARBA" id="ARBA00022448"/>
    </source>
</evidence>
<feature type="transmembrane region" description="Helical" evidence="9">
    <location>
        <begin position="265"/>
        <end position="288"/>
    </location>
</feature>
<evidence type="ECO:0000256" key="4">
    <source>
        <dbReference type="ARBA" id="ARBA00022597"/>
    </source>
</evidence>
<feature type="transmembrane region" description="Helical" evidence="9">
    <location>
        <begin position="98"/>
        <end position="115"/>
    </location>
</feature>
<evidence type="ECO:0000256" key="8">
    <source>
        <dbReference type="PIRNR" id="PIRNR006351"/>
    </source>
</evidence>
<comment type="subcellular location">
    <subcellularLocation>
        <location evidence="1">Cell membrane</location>
        <topology evidence="1">Multi-pass membrane protein</topology>
    </subcellularLocation>
</comment>
<feature type="domain" description="PTS EIIC type-3" evidence="10">
    <location>
        <begin position="8"/>
        <end position="395"/>
    </location>
</feature>
<evidence type="ECO:0000256" key="9">
    <source>
        <dbReference type="SAM" id="Phobius"/>
    </source>
</evidence>
<dbReference type="InterPro" id="IPR051088">
    <property type="entry name" value="PTS_Sugar-EIIC/EIIB"/>
</dbReference>
<feature type="transmembrane region" description="Helical" evidence="9">
    <location>
        <begin position="326"/>
        <end position="349"/>
    </location>
</feature>
<evidence type="ECO:0000256" key="3">
    <source>
        <dbReference type="ARBA" id="ARBA00022475"/>
    </source>
</evidence>
<evidence type="ECO:0000313" key="12">
    <source>
        <dbReference type="Proteomes" id="UP001144612"/>
    </source>
</evidence>
<gene>
    <name evidence="11" type="ORF">OW729_14990</name>
</gene>
<evidence type="ECO:0000313" key="11">
    <source>
        <dbReference type="EMBL" id="MCY6959926.1"/>
    </source>
</evidence>
<sequence length="418" mass="45515">MNGFMDFFQEKMVPPLVKMGNQKHLKAIRNGIAAVIPFIIVGSMFLIITNLPIPHWQDMLGDWVGKLGAAVNASFGVIAVLATIGIGYNLSKEYNLEPISGAMISLVAFLLTQMNEKYVLDTSKFDSSGLFTSIVVSIIGVEILRVFVKKGIIIKLPEGVPPAVANSFASLLPAAAVIVLTWFIRIVIGFDITSFLTLVFSPLVFALNTLPGIIVFSIFVCLLWSVGIHGDTIMGSIAEPIFLQYLAANTKAFASHQPIPYITAAGFWSVFICIGGTGATLALVLLMLKSKSKVYKSLGKLALPSSIFQINEPVIFGFPIVMNPTVLIPFVSIPLILTICTYILMYFNIIGRPVAMVPWTTPPIIGPFLTTGGDWRAAVWAILTIVISVIIYIPFFKVAEKEQLQLEKQEASNISVEV</sequence>
<proteinExistence type="predicted"/>
<evidence type="ECO:0000256" key="6">
    <source>
        <dbReference type="ARBA" id="ARBA00022989"/>
    </source>
</evidence>
<organism evidence="11 12">
    <name type="scientific">Clostridium brassicae</name>
    <dbReference type="NCBI Taxonomy" id="2999072"/>
    <lineage>
        <taxon>Bacteria</taxon>
        <taxon>Bacillati</taxon>
        <taxon>Bacillota</taxon>
        <taxon>Clostridia</taxon>
        <taxon>Eubacteriales</taxon>
        <taxon>Clostridiaceae</taxon>
        <taxon>Clostridium</taxon>
    </lineage>
</organism>
<reference evidence="11" key="1">
    <citation type="submission" date="2022-12" db="EMBL/GenBank/DDBJ databases">
        <title>Clostridium sp. nov., isolated from industrial wastewater.</title>
        <authorList>
            <person name="Jiayan W."/>
        </authorList>
    </citation>
    <scope>NUCLEOTIDE SEQUENCE</scope>
    <source>
        <strain evidence="11">ZC22-4</strain>
    </source>
</reference>
<dbReference type="NCBIfam" id="TIGR00410">
    <property type="entry name" value="lacE"/>
    <property type="match status" value="1"/>
</dbReference>
<comment type="caution">
    <text evidence="11">The sequence shown here is derived from an EMBL/GenBank/DDBJ whole genome shotgun (WGS) entry which is preliminary data.</text>
</comment>
<protein>
    <recommendedName>
        <fullName evidence="8">Permease IIC component</fullName>
    </recommendedName>
</protein>
<evidence type="ECO:0000256" key="5">
    <source>
        <dbReference type="ARBA" id="ARBA00022692"/>
    </source>
</evidence>
<keyword evidence="3 8" id="KW-1003">Cell membrane</keyword>
<dbReference type="InterPro" id="IPR004501">
    <property type="entry name" value="PTS_EIIC_3"/>
</dbReference>
<comment type="function">
    <text evidence="8">The phosphoenolpyruvate-dependent sugar phosphotransferase system (PTS), a major carbohydrate active -transport system, catalyzes the phosphorylation of incoming sugar substrates concomitant with their translocation across the cell membrane.</text>
</comment>
<feature type="transmembrane region" description="Helical" evidence="9">
    <location>
        <begin position="377"/>
        <end position="396"/>
    </location>
</feature>
<dbReference type="InterPro" id="IPR003352">
    <property type="entry name" value="PTS_EIIC"/>
</dbReference>